<accession>A0A6J4PBL7</accession>
<dbReference type="AlphaFoldDB" id="A0A6J4PBL7"/>
<gene>
    <name evidence="2" type="ORF">AVDCRST_MAG22-1539</name>
</gene>
<organism evidence="2">
    <name type="scientific">uncultured Rubrobacteraceae bacterium</name>
    <dbReference type="NCBI Taxonomy" id="349277"/>
    <lineage>
        <taxon>Bacteria</taxon>
        <taxon>Bacillati</taxon>
        <taxon>Actinomycetota</taxon>
        <taxon>Rubrobacteria</taxon>
        <taxon>Rubrobacterales</taxon>
        <taxon>Rubrobacteraceae</taxon>
        <taxon>environmental samples</taxon>
    </lineage>
</organism>
<sequence>EPARPQLGADAEAVPRDDRLGEGEPQAGPGDNRRAGRGVAAHVPGRVGRTGVRV</sequence>
<evidence type="ECO:0000256" key="1">
    <source>
        <dbReference type="SAM" id="MobiDB-lite"/>
    </source>
</evidence>
<protein>
    <submittedName>
        <fullName evidence="2">Uncharacterized protein</fullName>
    </submittedName>
</protein>
<feature type="non-terminal residue" evidence="2">
    <location>
        <position position="54"/>
    </location>
</feature>
<proteinExistence type="predicted"/>
<dbReference type="EMBL" id="CADCUV010000063">
    <property type="protein sequence ID" value="CAA9405620.1"/>
    <property type="molecule type" value="Genomic_DNA"/>
</dbReference>
<name>A0A6J4PBL7_9ACTN</name>
<feature type="non-terminal residue" evidence="2">
    <location>
        <position position="1"/>
    </location>
</feature>
<reference evidence="2" key="1">
    <citation type="submission" date="2020-02" db="EMBL/GenBank/DDBJ databases">
        <authorList>
            <person name="Meier V. D."/>
        </authorList>
    </citation>
    <scope>NUCLEOTIDE SEQUENCE</scope>
    <source>
        <strain evidence="2">AVDCRST_MAG22</strain>
    </source>
</reference>
<evidence type="ECO:0000313" key="2">
    <source>
        <dbReference type="EMBL" id="CAA9405620.1"/>
    </source>
</evidence>
<feature type="compositionally biased region" description="Basic and acidic residues" evidence="1">
    <location>
        <begin position="13"/>
        <end position="22"/>
    </location>
</feature>
<feature type="compositionally biased region" description="Low complexity" evidence="1">
    <location>
        <begin position="45"/>
        <end position="54"/>
    </location>
</feature>
<feature type="region of interest" description="Disordered" evidence="1">
    <location>
        <begin position="1"/>
        <end position="54"/>
    </location>
</feature>